<reference evidence="11 12" key="2">
    <citation type="submission" date="2016-02" db="EMBL/GenBank/DDBJ databases">
        <authorList>
            <person name="Wen L."/>
            <person name="He K."/>
            <person name="Yang H."/>
        </authorList>
    </citation>
    <scope>NUCLEOTIDE SEQUENCE [LARGE SCALE GENOMIC DNA]</scope>
    <source>
        <strain evidence="11 12">AGD 8-3</strain>
    </source>
</reference>
<feature type="domain" description="Tripartite ATP-independent periplasmic transporters DctQ component" evidence="10">
    <location>
        <begin position="30"/>
        <end position="154"/>
    </location>
</feature>
<dbReference type="PANTHER" id="PTHR35011:SF2">
    <property type="entry name" value="2,3-DIKETO-L-GULONATE TRAP TRANSPORTER SMALL PERMEASE PROTEIN YIAM"/>
    <property type="match status" value="1"/>
</dbReference>
<evidence type="ECO:0000313" key="12">
    <source>
        <dbReference type="Proteomes" id="UP000063387"/>
    </source>
</evidence>
<evidence type="ECO:0000256" key="7">
    <source>
        <dbReference type="ARBA" id="ARBA00023136"/>
    </source>
</evidence>
<dbReference type="GO" id="GO:0022857">
    <property type="term" value="F:transmembrane transporter activity"/>
    <property type="evidence" value="ECO:0007669"/>
    <property type="project" value="UniProtKB-UniRule"/>
</dbReference>
<keyword evidence="12" id="KW-1185">Reference proteome</keyword>
<feature type="transmembrane region" description="Helical" evidence="9">
    <location>
        <begin position="50"/>
        <end position="71"/>
    </location>
</feature>
<comment type="subunit">
    <text evidence="9">The complex comprises the extracytoplasmic solute receptor protein and the two transmembrane proteins.</text>
</comment>
<comment type="subcellular location">
    <subcellularLocation>
        <location evidence="1 9">Cell inner membrane</location>
        <topology evidence="1 9">Multi-pass membrane protein</topology>
    </subcellularLocation>
</comment>
<keyword evidence="7 9" id="KW-0472">Membrane</keyword>
<evidence type="ECO:0000256" key="1">
    <source>
        <dbReference type="ARBA" id="ARBA00004429"/>
    </source>
</evidence>
<keyword evidence="2 9" id="KW-0813">Transport</keyword>
<dbReference type="KEGG" id="hco:LOKO_02500"/>
<feature type="transmembrane region" description="Helical" evidence="9">
    <location>
        <begin position="134"/>
        <end position="154"/>
    </location>
</feature>
<evidence type="ECO:0000313" key="11">
    <source>
        <dbReference type="EMBL" id="AMD01560.1"/>
    </source>
</evidence>
<dbReference type="Proteomes" id="UP000063387">
    <property type="component" value="Chromosome"/>
</dbReference>
<sequence length="170" mass="19484">MNKLCSGLGKTHDTLTDIGYWIGVLALFAILVMFCYEITARYFFRSPTQWINDFTGYFLLFSTFLLAPRLTRERAHIEISFVKDALSEKPRGYFSSVLFLLAAVACVWAGWYAFEEAVRQYSRGISTMAVVSVPRWWMSAVISYGLINSGVYFLRASIMEFQSSLTIEDR</sequence>
<dbReference type="InterPro" id="IPR007387">
    <property type="entry name" value="TRAP_DctQ"/>
</dbReference>
<keyword evidence="6 9" id="KW-1133">Transmembrane helix</keyword>
<comment type="function">
    <text evidence="9">Part of the tripartite ATP-independent periplasmic (TRAP) transport system.</text>
</comment>
<dbReference type="EMBL" id="CP014226">
    <property type="protein sequence ID" value="AMD01560.1"/>
    <property type="molecule type" value="Genomic_DNA"/>
</dbReference>
<evidence type="ECO:0000256" key="5">
    <source>
        <dbReference type="ARBA" id="ARBA00022692"/>
    </source>
</evidence>
<dbReference type="PANTHER" id="PTHR35011">
    <property type="entry name" value="2,3-DIKETO-L-GULONATE TRAP TRANSPORTER SMALL PERMEASE PROTEIN YIAM"/>
    <property type="match status" value="1"/>
</dbReference>
<dbReference type="PATRIC" id="fig|507626.3.peg.2500"/>
<keyword evidence="5 9" id="KW-0812">Transmembrane</keyword>
<evidence type="ECO:0000256" key="2">
    <source>
        <dbReference type="ARBA" id="ARBA00022448"/>
    </source>
</evidence>
<dbReference type="OrthoDB" id="4250245at2"/>
<evidence type="ECO:0000256" key="3">
    <source>
        <dbReference type="ARBA" id="ARBA00022475"/>
    </source>
</evidence>
<protein>
    <recommendedName>
        <fullName evidence="9">TRAP transporter small permease protein</fullName>
    </recommendedName>
</protein>
<dbReference type="STRING" id="507626.LOKO_02500"/>
<reference evidence="11 12" key="1">
    <citation type="journal article" date="2016" name="Genome Announc.">
        <title>Draft Genome Sequence of 'Halomonas chromatireducens' Strain AGD 8-3, a Haloalkaliphilic Chromate- and Selenite-Reducing Gammaproteobacterium.</title>
        <authorList>
            <person name="Sharko F.S."/>
            <person name="Shapovalova A.A."/>
            <person name="Tsygankova S.V."/>
            <person name="Komova A.V."/>
            <person name="Boulygina E.S."/>
            <person name="Teslyuk A.B."/>
            <person name="Gotovtsev P.M."/>
            <person name="Namsaraev Z.B."/>
            <person name="Khijniak T.V."/>
            <person name="Nedoluzhko A.V."/>
            <person name="Vasilov R.G."/>
        </authorList>
    </citation>
    <scope>NUCLEOTIDE SEQUENCE [LARGE SCALE GENOMIC DNA]</scope>
    <source>
        <strain evidence="11 12">AGD 8-3</strain>
    </source>
</reference>
<dbReference type="GO" id="GO:0015740">
    <property type="term" value="P:C4-dicarboxylate transport"/>
    <property type="evidence" value="ECO:0007669"/>
    <property type="project" value="TreeGrafter"/>
</dbReference>
<dbReference type="Pfam" id="PF04290">
    <property type="entry name" value="DctQ"/>
    <property type="match status" value="1"/>
</dbReference>
<dbReference type="GO" id="GO:0005886">
    <property type="term" value="C:plasma membrane"/>
    <property type="evidence" value="ECO:0007669"/>
    <property type="project" value="UniProtKB-SubCell"/>
</dbReference>
<proteinExistence type="inferred from homology"/>
<comment type="similarity">
    <text evidence="8 9">Belongs to the TRAP transporter small permease family.</text>
</comment>
<organism evidence="11 12">
    <name type="scientific">Halomonas chromatireducens</name>
    <dbReference type="NCBI Taxonomy" id="507626"/>
    <lineage>
        <taxon>Bacteria</taxon>
        <taxon>Pseudomonadati</taxon>
        <taxon>Pseudomonadota</taxon>
        <taxon>Gammaproteobacteria</taxon>
        <taxon>Oceanospirillales</taxon>
        <taxon>Halomonadaceae</taxon>
        <taxon>Halomonas</taxon>
    </lineage>
</organism>
<gene>
    <name evidence="11" type="ORF">LOKO_02500</name>
</gene>
<evidence type="ECO:0000256" key="6">
    <source>
        <dbReference type="ARBA" id="ARBA00022989"/>
    </source>
</evidence>
<accession>A0A0X8HF97</accession>
<feature type="transmembrane region" description="Helical" evidence="9">
    <location>
        <begin position="92"/>
        <end position="114"/>
    </location>
</feature>
<keyword evidence="4 9" id="KW-0997">Cell inner membrane</keyword>
<dbReference type="AlphaFoldDB" id="A0A0X8HF97"/>
<evidence type="ECO:0000256" key="4">
    <source>
        <dbReference type="ARBA" id="ARBA00022519"/>
    </source>
</evidence>
<keyword evidence="3" id="KW-1003">Cell membrane</keyword>
<evidence type="ECO:0000256" key="9">
    <source>
        <dbReference type="RuleBase" id="RU369079"/>
    </source>
</evidence>
<feature type="transmembrane region" description="Helical" evidence="9">
    <location>
        <begin position="20"/>
        <end position="44"/>
    </location>
</feature>
<dbReference type="InterPro" id="IPR055348">
    <property type="entry name" value="DctQ"/>
</dbReference>
<name>A0A0X8HF97_9GAMM</name>
<evidence type="ECO:0000256" key="8">
    <source>
        <dbReference type="ARBA" id="ARBA00038436"/>
    </source>
</evidence>
<dbReference type="RefSeq" id="WP_066449671.1">
    <property type="nucleotide sequence ID" value="NZ_CP014226.1"/>
</dbReference>
<evidence type="ECO:0000259" key="10">
    <source>
        <dbReference type="Pfam" id="PF04290"/>
    </source>
</evidence>